<protein>
    <recommendedName>
        <fullName evidence="8">Phosphate transporter</fullName>
    </recommendedName>
</protein>
<feature type="transmembrane region" description="Helical" evidence="8">
    <location>
        <begin position="214"/>
        <end position="238"/>
    </location>
</feature>
<keyword evidence="10" id="KW-1185">Reference proteome</keyword>
<feature type="transmembrane region" description="Helical" evidence="8">
    <location>
        <begin position="250"/>
        <end position="274"/>
    </location>
</feature>
<keyword evidence="6 8" id="KW-1133">Transmembrane helix</keyword>
<comment type="caution">
    <text evidence="9">The sequence shown here is derived from an EMBL/GenBank/DDBJ whole genome shotgun (WGS) entry which is preliminary data.</text>
</comment>
<evidence type="ECO:0000256" key="4">
    <source>
        <dbReference type="ARBA" id="ARBA00022592"/>
    </source>
</evidence>
<keyword evidence="7 8" id="KW-0472">Membrane</keyword>
<gene>
    <name evidence="9" type="primary">Necator_chrV.g17594</name>
    <name evidence="9" type="ORF">RB195_012804</name>
</gene>
<proteinExistence type="inferred from homology"/>
<keyword evidence="5 8" id="KW-0812">Transmembrane</keyword>
<evidence type="ECO:0000313" key="10">
    <source>
        <dbReference type="Proteomes" id="UP001303046"/>
    </source>
</evidence>
<dbReference type="EMBL" id="JAVFWL010000005">
    <property type="protein sequence ID" value="KAK6753434.1"/>
    <property type="molecule type" value="Genomic_DNA"/>
</dbReference>
<feature type="transmembrane region" description="Helical" evidence="8">
    <location>
        <begin position="286"/>
        <end position="309"/>
    </location>
</feature>
<dbReference type="Pfam" id="PF01384">
    <property type="entry name" value="PHO4"/>
    <property type="match status" value="2"/>
</dbReference>
<evidence type="ECO:0000256" key="2">
    <source>
        <dbReference type="ARBA" id="ARBA00009916"/>
    </source>
</evidence>
<feature type="transmembrane region" description="Helical" evidence="8">
    <location>
        <begin position="37"/>
        <end position="56"/>
    </location>
</feature>
<evidence type="ECO:0000256" key="7">
    <source>
        <dbReference type="ARBA" id="ARBA00023136"/>
    </source>
</evidence>
<feature type="transmembrane region" description="Helical" evidence="8">
    <location>
        <begin position="467"/>
        <end position="500"/>
    </location>
</feature>
<feature type="transmembrane region" description="Helical" evidence="8">
    <location>
        <begin position="429"/>
        <end position="447"/>
    </location>
</feature>
<feature type="transmembrane region" description="Helical" evidence="8">
    <location>
        <begin position="520"/>
        <end position="541"/>
    </location>
</feature>
<evidence type="ECO:0000256" key="3">
    <source>
        <dbReference type="ARBA" id="ARBA00022448"/>
    </source>
</evidence>
<comment type="subcellular location">
    <subcellularLocation>
        <location evidence="1 8">Membrane</location>
        <topology evidence="1 8">Multi-pass membrane protein</topology>
    </subcellularLocation>
</comment>
<dbReference type="PANTHER" id="PTHR11101">
    <property type="entry name" value="PHOSPHATE TRANSPORTER"/>
    <property type="match status" value="1"/>
</dbReference>
<accession>A0ABR1DSM2</accession>
<sequence>MARKEKPSEESCEAAWKRGCSMKMLDVLYDPAWTSQFYWLLIVAFVFAFSVSFGMGANDSCNDWGPAVGAGTVKLWQAYILCGIFNTIGAILLGYKVTETLRSGIVEVEVFDVYSAFNHTTGKYEVVPHCDGAVATGGFAPPSLLNGTAEVECAKYTAAEFMIGQTGAMAGVAAFMIVSSVYKIPVSATHAIVGASLASSLYLRGNVGIKWSEIGGIVMSWFISPLIAGFFASLFYLIIKYSVLLRKDTFKWALIMCPVFMCFTITVNLFACIFDGSKYLGFDRLSWWQAGLISLATGLVAMFLLSCPLKSWLSNRAHRLYDEEQAKAQKKLEQGKCKVSKITDMRTPTTDMEKLRDLPWYKYLYTAVPEERLTTKVFNALQIVSSSLLSFSHGANDTANTVGPLLAVWMTYQTGYAFGAAETRDDSQVLLAFGAVAMIVGFLALGHRTIKLIAKEITVDMSPVSGFAIELGTAFTVLVCVKIGVPISSTHCAVGAVLFVGMTKSTTEGVSFKTFRKICIVWLLCFPIAAIISLLVTMVLVRFV</sequence>
<organism evidence="9 10">
    <name type="scientific">Necator americanus</name>
    <name type="common">Human hookworm</name>
    <dbReference type="NCBI Taxonomy" id="51031"/>
    <lineage>
        <taxon>Eukaryota</taxon>
        <taxon>Metazoa</taxon>
        <taxon>Ecdysozoa</taxon>
        <taxon>Nematoda</taxon>
        <taxon>Chromadorea</taxon>
        <taxon>Rhabditida</taxon>
        <taxon>Rhabditina</taxon>
        <taxon>Rhabditomorpha</taxon>
        <taxon>Strongyloidea</taxon>
        <taxon>Ancylostomatidae</taxon>
        <taxon>Bunostominae</taxon>
        <taxon>Necator</taxon>
    </lineage>
</organism>
<feature type="transmembrane region" description="Helical" evidence="8">
    <location>
        <begin position="76"/>
        <end position="95"/>
    </location>
</feature>
<comment type="similarity">
    <text evidence="2 8">Belongs to the inorganic phosphate transporter (PiT) (TC 2.A.20) family.</text>
</comment>
<reference evidence="9 10" key="1">
    <citation type="submission" date="2023-08" db="EMBL/GenBank/DDBJ databases">
        <title>A Necator americanus chromosomal reference genome.</title>
        <authorList>
            <person name="Ilik V."/>
            <person name="Petrzelkova K.J."/>
            <person name="Pardy F."/>
            <person name="Fuh T."/>
            <person name="Niatou-Singa F.S."/>
            <person name="Gouil Q."/>
            <person name="Baker L."/>
            <person name="Ritchie M.E."/>
            <person name="Jex A.R."/>
            <person name="Gazzola D."/>
            <person name="Li H."/>
            <person name="Toshio Fujiwara R."/>
            <person name="Zhan B."/>
            <person name="Aroian R.V."/>
            <person name="Pafco B."/>
            <person name="Schwarz E.M."/>
        </authorList>
    </citation>
    <scope>NUCLEOTIDE SEQUENCE [LARGE SCALE GENOMIC DNA]</scope>
    <source>
        <strain evidence="9 10">Aroian</strain>
        <tissue evidence="9">Whole animal</tissue>
    </source>
</reference>
<dbReference type="PANTHER" id="PTHR11101:SF52">
    <property type="entry name" value="PHOSPHATE TRANSPORTER"/>
    <property type="match status" value="1"/>
</dbReference>
<comment type="function">
    <text evidence="8">Sodium-phosphate symporter.</text>
</comment>
<dbReference type="Proteomes" id="UP001303046">
    <property type="component" value="Unassembled WGS sequence"/>
</dbReference>
<keyword evidence="3 8" id="KW-0813">Transport</keyword>
<keyword evidence="4 8" id="KW-0592">Phosphate transport</keyword>
<evidence type="ECO:0000256" key="1">
    <source>
        <dbReference type="ARBA" id="ARBA00004141"/>
    </source>
</evidence>
<evidence type="ECO:0000256" key="5">
    <source>
        <dbReference type="ARBA" id="ARBA00022692"/>
    </source>
</evidence>
<evidence type="ECO:0000256" key="6">
    <source>
        <dbReference type="ARBA" id="ARBA00022989"/>
    </source>
</evidence>
<evidence type="ECO:0000256" key="8">
    <source>
        <dbReference type="RuleBase" id="RU363058"/>
    </source>
</evidence>
<evidence type="ECO:0000313" key="9">
    <source>
        <dbReference type="EMBL" id="KAK6753434.1"/>
    </source>
</evidence>
<name>A0ABR1DSM2_NECAM</name>
<dbReference type="InterPro" id="IPR001204">
    <property type="entry name" value="Phos_transporter"/>
</dbReference>